<sequence length="77" mass="8650">MKLHKFIILGLGISLSVFASNENNPEAVDASQELPNILYVVPWKDGKDKKVTNPKLVLHDLMGDLYEPQLASDWESQ</sequence>
<feature type="chain" id="PRO_5013283646" evidence="1">
    <location>
        <begin position="20"/>
        <end position="77"/>
    </location>
</feature>
<dbReference type="Proteomes" id="UP000216101">
    <property type="component" value="Unassembled WGS sequence"/>
</dbReference>
<feature type="signal peptide" evidence="1">
    <location>
        <begin position="1"/>
        <end position="19"/>
    </location>
</feature>
<dbReference type="RefSeq" id="WP_094984887.1">
    <property type="nucleotide sequence ID" value="NZ_NHNI01000001.1"/>
</dbReference>
<reference evidence="3" key="1">
    <citation type="submission" date="2017-05" db="EMBL/GenBank/DDBJ databases">
        <authorList>
            <person name="Barney B.M."/>
        </authorList>
    </citation>
    <scope>NUCLEOTIDE SEQUENCE [LARGE SCALE GENOMIC DNA]</scope>
    <source>
        <strain evidence="3">PSBB022</strain>
    </source>
</reference>
<dbReference type="EMBL" id="NHNI01000001">
    <property type="protein sequence ID" value="OZY87484.1"/>
    <property type="molecule type" value="Genomic_DNA"/>
</dbReference>
<proteinExistence type="predicted"/>
<evidence type="ECO:0000313" key="2">
    <source>
        <dbReference type="EMBL" id="OZY87484.1"/>
    </source>
</evidence>
<name>A0A266QC57_9GAMM</name>
<organism evidence="2 3">
    <name type="scientific">Cellvibrio mixtus</name>
    <dbReference type="NCBI Taxonomy" id="39650"/>
    <lineage>
        <taxon>Bacteria</taxon>
        <taxon>Pseudomonadati</taxon>
        <taxon>Pseudomonadota</taxon>
        <taxon>Gammaproteobacteria</taxon>
        <taxon>Cellvibrionales</taxon>
        <taxon>Cellvibrionaceae</taxon>
        <taxon>Cellvibrio</taxon>
    </lineage>
</organism>
<dbReference type="AlphaFoldDB" id="A0A266QC57"/>
<evidence type="ECO:0000313" key="3">
    <source>
        <dbReference type="Proteomes" id="UP000216101"/>
    </source>
</evidence>
<gene>
    <name evidence="2" type="ORF">CBP51_11070</name>
</gene>
<comment type="caution">
    <text evidence="2">The sequence shown here is derived from an EMBL/GenBank/DDBJ whole genome shotgun (WGS) entry which is preliminary data.</text>
</comment>
<evidence type="ECO:0000256" key="1">
    <source>
        <dbReference type="SAM" id="SignalP"/>
    </source>
</evidence>
<accession>A0A266QC57</accession>
<protein>
    <submittedName>
        <fullName evidence="2">Uncharacterized protein</fullName>
    </submittedName>
</protein>
<keyword evidence="1" id="KW-0732">Signal</keyword>
<keyword evidence="3" id="KW-1185">Reference proteome</keyword>